<evidence type="ECO:0000259" key="8">
    <source>
        <dbReference type="PROSITE" id="PS51101"/>
    </source>
</evidence>
<dbReference type="GO" id="GO:0008982">
    <property type="term" value="F:protein-N(PI)-phosphohistidine-sugar phosphotransferase activity"/>
    <property type="evidence" value="ECO:0007669"/>
    <property type="project" value="InterPro"/>
</dbReference>
<dbReference type="KEGG" id="arf:AR1Y2_1309"/>
<evidence type="ECO:0000256" key="5">
    <source>
        <dbReference type="ARBA" id="ARBA00022679"/>
    </source>
</evidence>
<dbReference type="EMBL" id="CP040058">
    <property type="protein sequence ID" value="QCP34763.1"/>
    <property type="molecule type" value="Genomic_DNA"/>
</dbReference>
<dbReference type="GO" id="GO:0016301">
    <property type="term" value="F:kinase activity"/>
    <property type="evidence" value="ECO:0007669"/>
    <property type="project" value="UniProtKB-KW"/>
</dbReference>
<dbReference type="Gene3D" id="3.40.35.10">
    <property type="entry name" value="Phosphotransferase system, sorbose subfamily IIB component"/>
    <property type="match status" value="1"/>
</dbReference>
<accession>A0A4P8IFT4</accession>
<evidence type="ECO:0000313" key="10">
    <source>
        <dbReference type="Proteomes" id="UP000298653"/>
    </source>
</evidence>
<dbReference type="InterPro" id="IPR036667">
    <property type="entry name" value="PTS_IIB_sorbose-sp_sf"/>
</dbReference>
<dbReference type="GO" id="GO:0005737">
    <property type="term" value="C:cytoplasm"/>
    <property type="evidence" value="ECO:0007669"/>
    <property type="project" value="UniProtKB-SubCell"/>
</dbReference>
<dbReference type="RefSeq" id="WP_137328259.1">
    <property type="nucleotide sequence ID" value="NZ_CP040058.1"/>
</dbReference>
<sequence length="159" mass="17803">MKIEGIVLVRIDDRLIHGQVMTSWLNYTSANKIMIIDDEVANDPFMKSVLKTCVPANVKLATFTVEKAAVRLKKGFAGDQCIILVKYPKTLQRLKEEGIVFDHINIGGMGVSGDRKKFFRNISASEEERQIFKELIDAGSKIGVRIIAEDSETDISKMV</sequence>
<keyword evidence="3" id="KW-0963">Cytoplasm</keyword>
<dbReference type="Pfam" id="PF03830">
    <property type="entry name" value="PTSIIB_sorb"/>
    <property type="match status" value="1"/>
</dbReference>
<evidence type="ECO:0000313" key="9">
    <source>
        <dbReference type="EMBL" id="QCP34763.1"/>
    </source>
</evidence>
<evidence type="ECO:0000256" key="4">
    <source>
        <dbReference type="ARBA" id="ARBA00022597"/>
    </source>
</evidence>
<keyword evidence="5" id="KW-0808">Transferase</keyword>
<evidence type="ECO:0000256" key="2">
    <source>
        <dbReference type="ARBA" id="ARBA00022448"/>
    </source>
</evidence>
<evidence type="ECO:0000256" key="3">
    <source>
        <dbReference type="ARBA" id="ARBA00022490"/>
    </source>
</evidence>
<keyword evidence="10" id="KW-1185">Reference proteome</keyword>
<dbReference type="GO" id="GO:0009401">
    <property type="term" value="P:phosphoenolpyruvate-dependent sugar phosphotransferase system"/>
    <property type="evidence" value="ECO:0007669"/>
    <property type="project" value="UniProtKB-KW"/>
</dbReference>
<keyword evidence="6" id="KW-0598">Phosphotransferase system</keyword>
<keyword evidence="7" id="KW-0418">Kinase</keyword>
<dbReference type="AlphaFoldDB" id="A0A4P8IFT4"/>
<proteinExistence type="predicted"/>
<protein>
    <submittedName>
        <fullName evidence="9">PTS system, IIb component</fullName>
    </submittedName>
</protein>
<dbReference type="InterPro" id="IPR004720">
    <property type="entry name" value="PTS_IIB_sorbose-sp"/>
</dbReference>
<evidence type="ECO:0000256" key="1">
    <source>
        <dbReference type="ARBA" id="ARBA00004496"/>
    </source>
</evidence>
<reference evidence="9 10" key="1">
    <citation type="submission" date="2019-05" db="EMBL/GenBank/DDBJ databases">
        <title>Complete genome sequencing of Anaerostipes rhamnosivorans.</title>
        <authorList>
            <person name="Bui T.P.N."/>
            <person name="de Vos W.M."/>
        </authorList>
    </citation>
    <scope>NUCLEOTIDE SEQUENCE [LARGE SCALE GENOMIC DNA]</scope>
    <source>
        <strain evidence="9 10">1y2</strain>
    </source>
</reference>
<keyword evidence="4" id="KW-0762">Sugar transport</keyword>
<feature type="domain" description="PTS EIIB type-4" evidence="8">
    <location>
        <begin position="2"/>
        <end position="159"/>
    </location>
</feature>
<dbReference type="PROSITE" id="PS51101">
    <property type="entry name" value="PTS_EIIB_TYPE_4"/>
    <property type="match status" value="1"/>
</dbReference>
<dbReference type="SUPFAM" id="SSF52728">
    <property type="entry name" value="PTS IIb component"/>
    <property type="match status" value="1"/>
</dbReference>
<evidence type="ECO:0000256" key="6">
    <source>
        <dbReference type="ARBA" id="ARBA00022683"/>
    </source>
</evidence>
<dbReference type="Proteomes" id="UP000298653">
    <property type="component" value="Chromosome"/>
</dbReference>
<gene>
    <name evidence="9" type="ORF">AR1Y2_1309</name>
</gene>
<organism evidence="9 10">
    <name type="scientific">Anaerostipes rhamnosivorans</name>
    <dbReference type="NCBI Taxonomy" id="1229621"/>
    <lineage>
        <taxon>Bacteria</taxon>
        <taxon>Bacillati</taxon>
        <taxon>Bacillota</taxon>
        <taxon>Clostridia</taxon>
        <taxon>Lachnospirales</taxon>
        <taxon>Lachnospiraceae</taxon>
        <taxon>Anaerostipes</taxon>
    </lineage>
</organism>
<keyword evidence="2" id="KW-0813">Transport</keyword>
<comment type="subcellular location">
    <subcellularLocation>
        <location evidence="1">Cytoplasm</location>
    </subcellularLocation>
</comment>
<dbReference type="OrthoDB" id="9788818at2"/>
<evidence type="ECO:0000256" key="7">
    <source>
        <dbReference type="ARBA" id="ARBA00022777"/>
    </source>
</evidence>
<name>A0A4P8IFT4_9FIRM</name>